<reference evidence="3" key="1">
    <citation type="journal article" date="2020" name="mSystems">
        <title>Genome- and Community-Level Interaction Insights into Carbon Utilization and Element Cycling Functions of Hydrothermarchaeota in Hydrothermal Sediment.</title>
        <authorList>
            <person name="Zhou Z."/>
            <person name="Liu Y."/>
            <person name="Xu W."/>
            <person name="Pan J."/>
            <person name="Luo Z.H."/>
            <person name="Li M."/>
        </authorList>
    </citation>
    <scope>NUCLEOTIDE SEQUENCE [LARGE SCALE GENOMIC DNA]</scope>
    <source>
        <strain evidence="3">SpSt-754</strain>
    </source>
</reference>
<organism evidence="3">
    <name type="scientific">candidate division WOR-3 bacterium</name>
    <dbReference type="NCBI Taxonomy" id="2052148"/>
    <lineage>
        <taxon>Bacteria</taxon>
        <taxon>Bacteria division WOR-3</taxon>
    </lineage>
</organism>
<dbReference type="InterPro" id="IPR036249">
    <property type="entry name" value="Thioredoxin-like_sf"/>
</dbReference>
<accession>A0A7V3KMN7</accession>
<dbReference type="InterPro" id="IPR013766">
    <property type="entry name" value="Thioredoxin_domain"/>
</dbReference>
<feature type="domain" description="Thioredoxin" evidence="2">
    <location>
        <begin position="8"/>
        <end position="119"/>
    </location>
</feature>
<dbReference type="PROSITE" id="PS51352">
    <property type="entry name" value="THIOREDOXIN_2"/>
    <property type="match status" value="1"/>
</dbReference>
<dbReference type="AlphaFoldDB" id="A0A7V3KMN7"/>
<dbReference type="InterPro" id="IPR017937">
    <property type="entry name" value="Thioredoxin_CS"/>
</dbReference>
<dbReference type="Pfam" id="PF00395">
    <property type="entry name" value="SLH"/>
    <property type="match status" value="2"/>
</dbReference>
<feature type="domain" description="SLH" evidence="1">
    <location>
        <begin position="216"/>
        <end position="279"/>
    </location>
</feature>
<dbReference type="Gene3D" id="3.40.30.10">
    <property type="entry name" value="Glutaredoxin"/>
    <property type="match status" value="1"/>
</dbReference>
<feature type="domain" description="SLH" evidence="1">
    <location>
        <begin position="281"/>
        <end position="340"/>
    </location>
</feature>
<name>A0A7V3KMN7_UNCW3</name>
<dbReference type="InterPro" id="IPR051465">
    <property type="entry name" value="Cell_Envelope_Struct_Comp"/>
</dbReference>
<gene>
    <name evidence="3" type="ORF">ENV38_01305</name>
</gene>
<feature type="domain" description="SLH" evidence="1">
    <location>
        <begin position="342"/>
        <end position="394"/>
    </location>
</feature>
<evidence type="ECO:0000259" key="1">
    <source>
        <dbReference type="PROSITE" id="PS51272"/>
    </source>
</evidence>
<dbReference type="PROSITE" id="PS51272">
    <property type="entry name" value="SLH"/>
    <property type="match status" value="3"/>
</dbReference>
<evidence type="ECO:0000313" key="3">
    <source>
        <dbReference type="EMBL" id="HGB35527.1"/>
    </source>
</evidence>
<dbReference type="Gene3D" id="2.60.40.10">
    <property type="entry name" value="Immunoglobulins"/>
    <property type="match status" value="1"/>
</dbReference>
<protein>
    <submittedName>
        <fullName evidence="3">Uncharacterized protein</fullName>
    </submittedName>
</protein>
<sequence length="394" mass="44475">MRRLFVLLLLITISLPYGLSVEGGQTVGTVLDFWAEWCGPCQLMDADMARLRSSYGGQIKFMKIDIDQPQNRPLVEQYNVNAIPRVIVLDNKGNVVSDVTGYSEDNVKAIEEAIQMLISQVQNHPPSVFILFPDNEYKSFTDHVTIQGKVIDAGNDVIEILVILNSKKQWEVSAESKEFEIEVGPLLENKPNIIEVIAIDGNGDEGRSQIRVYFQEPPHFSDISSNSWAWPALFYLFEKGIIQGYPDGTFRPDNSLTREEFSKILVLSLGYGPIFPEAPSFLDVQPTRWSYPFVEKAKERGLMVGFPGGYFKPEASVTTAQALTVISRQLGLNPYAPDTPTFLDLPSNHWAYGYIEALVMNGFSLEHIRSENHVFPDEYITRAQACYLIYQMIK</sequence>
<dbReference type="InterPro" id="IPR001119">
    <property type="entry name" value="SLH_dom"/>
</dbReference>
<dbReference type="Pfam" id="PF00085">
    <property type="entry name" value="Thioredoxin"/>
    <property type="match status" value="1"/>
</dbReference>
<dbReference type="CDD" id="cd02947">
    <property type="entry name" value="TRX_family"/>
    <property type="match status" value="1"/>
</dbReference>
<dbReference type="PANTHER" id="PTHR43308">
    <property type="entry name" value="OUTER MEMBRANE PROTEIN ALPHA-RELATED"/>
    <property type="match status" value="1"/>
</dbReference>
<proteinExistence type="predicted"/>
<evidence type="ECO:0000259" key="2">
    <source>
        <dbReference type="PROSITE" id="PS51352"/>
    </source>
</evidence>
<comment type="caution">
    <text evidence="3">The sequence shown here is derived from an EMBL/GenBank/DDBJ whole genome shotgun (WGS) entry which is preliminary data.</text>
</comment>
<dbReference type="SUPFAM" id="SSF52833">
    <property type="entry name" value="Thioredoxin-like"/>
    <property type="match status" value="1"/>
</dbReference>
<dbReference type="EMBL" id="DTGD01000053">
    <property type="protein sequence ID" value="HGB35527.1"/>
    <property type="molecule type" value="Genomic_DNA"/>
</dbReference>
<dbReference type="PROSITE" id="PS00194">
    <property type="entry name" value="THIOREDOXIN_1"/>
    <property type="match status" value="1"/>
</dbReference>
<dbReference type="InterPro" id="IPR013783">
    <property type="entry name" value="Ig-like_fold"/>
</dbReference>